<dbReference type="PROSITE" id="PS51935">
    <property type="entry name" value="NLPC_P60"/>
    <property type="match status" value="1"/>
</dbReference>
<sequence>MVEKWEGLRVTSGWLQQRGLRRGTVAVASGMALSASVFLVAPTVATADPAPQTVAQAKAQVDKLQQEAEAADQDYLALKEKLDKSEQDLKDKQADLKTETAQVAKLRSQISKVALAQFQNQGLDARAQLFLTRDPAGFLNQFATIEKINQNQNTALQNYQVEQANLADLQRSTEADITTLKAEKTQLGALKKKADDKVDAATAVLDKLTAEQRQAIQDQETKASDQAAKDAQAATSTNDANDNKSDSKNGSSSESQDDLTGSSAPSSGKGAAAVAFAKAQIGKPYVFGATGPGSYDCSGLTMAAWKAAGVQLDRTSEAQFHDGTPVSRDQLQAGDLVFFYNSSAPSHVGIYVGNGVIIHAPHPGASVEYTQLSYMPFVGARRPA</sequence>
<reference evidence="8" key="1">
    <citation type="journal article" date="2014" name="Int. J. Syst. Evol. Microbiol.">
        <title>Complete genome sequence of Corynebacterium casei LMG S-19264T (=DSM 44701T), isolated from a smear-ripened cheese.</title>
        <authorList>
            <consortium name="US DOE Joint Genome Institute (JGI-PGF)"/>
            <person name="Walter F."/>
            <person name="Albersmeier A."/>
            <person name="Kalinowski J."/>
            <person name="Ruckert C."/>
        </authorList>
    </citation>
    <scope>NUCLEOTIDE SEQUENCE</scope>
    <source>
        <strain evidence="8">CGMCC 4.7306</strain>
    </source>
</reference>
<dbReference type="AlphaFoldDB" id="A0A917RZT7"/>
<dbReference type="Pfam" id="PF00877">
    <property type="entry name" value="NLPC_P60"/>
    <property type="match status" value="1"/>
</dbReference>
<feature type="domain" description="NlpC/P60" evidence="7">
    <location>
        <begin position="267"/>
        <end position="384"/>
    </location>
</feature>
<feature type="region of interest" description="Disordered" evidence="6">
    <location>
        <begin position="215"/>
        <end position="267"/>
    </location>
</feature>
<evidence type="ECO:0000256" key="4">
    <source>
        <dbReference type="ARBA" id="ARBA00022807"/>
    </source>
</evidence>
<evidence type="ECO:0000256" key="6">
    <source>
        <dbReference type="SAM" id="MobiDB-lite"/>
    </source>
</evidence>
<protein>
    <recommendedName>
        <fullName evidence="7">NlpC/P60 domain-containing protein</fullName>
    </recommendedName>
</protein>
<dbReference type="InterPro" id="IPR038765">
    <property type="entry name" value="Papain-like_cys_pep_sf"/>
</dbReference>
<dbReference type="SUPFAM" id="SSF54001">
    <property type="entry name" value="Cysteine proteinases"/>
    <property type="match status" value="1"/>
</dbReference>
<organism evidence="8 9">
    <name type="scientific">Microlunatus endophyticus</name>
    <dbReference type="NCBI Taxonomy" id="1716077"/>
    <lineage>
        <taxon>Bacteria</taxon>
        <taxon>Bacillati</taxon>
        <taxon>Actinomycetota</taxon>
        <taxon>Actinomycetes</taxon>
        <taxon>Propionibacteriales</taxon>
        <taxon>Propionibacteriaceae</taxon>
        <taxon>Microlunatus</taxon>
    </lineage>
</organism>
<keyword evidence="4" id="KW-0788">Thiol protease</keyword>
<name>A0A917RZT7_9ACTN</name>
<dbReference type="GO" id="GO:0006508">
    <property type="term" value="P:proteolysis"/>
    <property type="evidence" value="ECO:0007669"/>
    <property type="project" value="UniProtKB-KW"/>
</dbReference>
<accession>A0A917RZT7</accession>
<keyword evidence="5" id="KW-0175">Coiled coil</keyword>
<gene>
    <name evidence="8" type="ORF">GCM10011575_03170</name>
</gene>
<evidence type="ECO:0000313" key="9">
    <source>
        <dbReference type="Proteomes" id="UP000613840"/>
    </source>
</evidence>
<evidence type="ECO:0000256" key="3">
    <source>
        <dbReference type="ARBA" id="ARBA00022801"/>
    </source>
</evidence>
<dbReference type="InterPro" id="IPR051794">
    <property type="entry name" value="PG_Endopeptidase_C40"/>
</dbReference>
<dbReference type="EMBL" id="BMMZ01000001">
    <property type="protein sequence ID" value="GGL48592.1"/>
    <property type="molecule type" value="Genomic_DNA"/>
</dbReference>
<proteinExistence type="inferred from homology"/>
<evidence type="ECO:0000256" key="1">
    <source>
        <dbReference type="ARBA" id="ARBA00007074"/>
    </source>
</evidence>
<comment type="similarity">
    <text evidence="1">Belongs to the peptidase C40 family.</text>
</comment>
<dbReference type="Proteomes" id="UP000613840">
    <property type="component" value="Unassembled WGS sequence"/>
</dbReference>
<comment type="caution">
    <text evidence="8">The sequence shown here is derived from an EMBL/GenBank/DDBJ whole genome shotgun (WGS) entry which is preliminary data.</text>
</comment>
<dbReference type="GO" id="GO:0008234">
    <property type="term" value="F:cysteine-type peptidase activity"/>
    <property type="evidence" value="ECO:0007669"/>
    <property type="project" value="UniProtKB-KW"/>
</dbReference>
<dbReference type="PANTHER" id="PTHR47359">
    <property type="entry name" value="PEPTIDOGLYCAN DL-ENDOPEPTIDASE CWLO"/>
    <property type="match status" value="1"/>
</dbReference>
<feature type="compositionally biased region" description="Low complexity" evidence="6">
    <location>
        <begin position="224"/>
        <end position="240"/>
    </location>
</feature>
<reference evidence="8" key="2">
    <citation type="submission" date="2020-09" db="EMBL/GenBank/DDBJ databases">
        <authorList>
            <person name="Sun Q."/>
            <person name="Zhou Y."/>
        </authorList>
    </citation>
    <scope>NUCLEOTIDE SEQUENCE</scope>
    <source>
        <strain evidence="8">CGMCC 4.7306</strain>
    </source>
</reference>
<dbReference type="Gene3D" id="3.90.1720.10">
    <property type="entry name" value="endopeptidase domain like (from Nostoc punctiforme)"/>
    <property type="match status" value="1"/>
</dbReference>
<keyword evidence="9" id="KW-1185">Reference proteome</keyword>
<dbReference type="InterPro" id="IPR000064">
    <property type="entry name" value="NLP_P60_dom"/>
</dbReference>
<evidence type="ECO:0000256" key="5">
    <source>
        <dbReference type="SAM" id="Coils"/>
    </source>
</evidence>
<evidence type="ECO:0000313" key="8">
    <source>
        <dbReference type="EMBL" id="GGL48592.1"/>
    </source>
</evidence>
<evidence type="ECO:0000256" key="2">
    <source>
        <dbReference type="ARBA" id="ARBA00022670"/>
    </source>
</evidence>
<feature type="coiled-coil region" evidence="5">
    <location>
        <begin position="54"/>
        <end position="109"/>
    </location>
</feature>
<keyword evidence="2" id="KW-0645">Protease</keyword>
<dbReference type="PANTHER" id="PTHR47359:SF3">
    <property type="entry name" value="NLP_P60 DOMAIN-CONTAINING PROTEIN-RELATED"/>
    <property type="match status" value="1"/>
</dbReference>
<evidence type="ECO:0000259" key="7">
    <source>
        <dbReference type="PROSITE" id="PS51935"/>
    </source>
</evidence>
<keyword evidence="3" id="KW-0378">Hydrolase</keyword>